<dbReference type="AlphaFoldDB" id="A0A7I8LAZ9"/>
<dbReference type="GO" id="GO:0003676">
    <property type="term" value="F:nucleic acid binding"/>
    <property type="evidence" value="ECO:0007669"/>
    <property type="project" value="InterPro"/>
</dbReference>
<dbReference type="EMBL" id="LR746276">
    <property type="protein sequence ID" value="CAA7406435.1"/>
    <property type="molecule type" value="Genomic_DNA"/>
</dbReference>
<organism evidence="2 3">
    <name type="scientific">Spirodela intermedia</name>
    <name type="common">Intermediate duckweed</name>
    <dbReference type="NCBI Taxonomy" id="51605"/>
    <lineage>
        <taxon>Eukaryota</taxon>
        <taxon>Viridiplantae</taxon>
        <taxon>Streptophyta</taxon>
        <taxon>Embryophyta</taxon>
        <taxon>Tracheophyta</taxon>
        <taxon>Spermatophyta</taxon>
        <taxon>Magnoliopsida</taxon>
        <taxon>Liliopsida</taxon>
        <taxon>Araceae</taxon>
        <taxon>Lemnoideae</taxon>
        <taxon>Spirodela</taxon>
    </lineage>
</organism>
<dbReference type="Gene3D" id="3.30.420.10">
    <property type="entry name" value="Ribonuclease H-like superfamily/Ribonuclease H"/>
    <property type="match status" value="1"/>
</dbReference>
<dbReference type="InterPro" id="IPR036397">
    <property type="entry name" value="RNaseH_sf"/>
</dbReference>
<gene>
    <name evidence="2" type="ORF">SI8410_13017113</name>
</gene>
<feature type="region of interest" description="Disordered" evidence="1">
    <location>
        <begin position="152"/>
        <end position="171"/>
    </location>
</feature>
<evidence type="ECO:0000313" key="3">
    <source>
        <dbReference type="Proteomes" id="UP000663760"/>
    </source>
</evidence>
<evidence type="ECO:0000313" key="2">
    <source>
        <dbReference type="EMBL" id="CAA7406435.1"/>
    </source>
</evidence>
<dbReference type="InterPro" id="IPR012337">
    <property type="entry name" value="RNaseH-like_sf"/>
</dbReference>
<dbReference type="Proteomes" id="UP000663760">
    <property type="component" value="Chromosome 13"/>
</dbReference>
<name>A0A7I8LAZ9_SPIIN</name>
<accession>A0A7I8LAZ9</accession>
<evidence type="ECO:0000256" key="1">
    <source>
        <dbReference type="SAM" id="MobiDB-lite"/>
    </source>
</evidence>
<protein>
    <submittedName>
        <fullName evidence="2">Uncharacterized protein</fullName>
    </submittedName>
</protein>
<dbReference type="OrthoDB" id="690395at2759"/>
<reference evidence="2" key="1">
    <citation type="submission" date="2020-02" db="EMBL/GenBank/DDBJ databases">
        <authorList>
            <person name="Scholz U."/>
            <person name="Mascher M."/>
            <person name="Fiebig A."/>
        </authorList>
    </citation>
    <scope>NUCLEOTIDE SEQUENCE</scope>
</reference>
<sequence>MSMPLHLLAVYEKLNVDGASQGNLGPSGGGGILRDITGCILFVFSNFYNIRTNTMAEAIAQEYLGRHYAMSRMHHNYYASVLKRELDTSLSLPSTDLHLKWRYFFRVTSDRAEISSIGFGRPKSINFELLIVENTNASPLAGADEGGATMAEASTLKAAKPKDPTQTLAQT</sequence>
<dbReference type="SUPFAM" id="SSF53098">
    <property type="entry name" value="Ribonuclease H-like"/>
    <property type="match status" value="1"/>
</dbReference>
<proteinExistence type="predicted"/>
<keyword evidence="3" id="KW-1185">Reference proteome</keyword>